<keyword evidence="2" id="KW-1185">Reference proteome</keyword>
<protein>
    <submittedName>
        <fullName evidence="1">Uncharacterized protein</fullName>
    </submittedName>
</protein>
<comment type="caution">
    <text evidence="1">The sequence shown here is derived from an EMBL/GenBank/DDBJ whole genome shotgun (WGS) entry which is preliminary data.</text>
</comment>
<dbReference type="EMBL" id="JBHYPX010000124">
    <property type="protein sequence ID" value="MFE1357100.1"/>
    <property type="molecule type" value="Genomic_DNA"/>
</dbReference>
<evidence type="ECO:0000313" key="1">
    <source>
        <dbReference type="EMBL" id="MFE1357100.1"/>
    </source>
</evidence>
<name>A0ABW6GWE1_9ACTN</name>
<dbReference type="RefSeq" id="WP_380329605.1">
    <property type="nucleotide sequence ID" value="NZ_JBHYPW010000058.1"/>
</dbReference>
<sequence length="100" mass="10891">MTIRHPGSTVRPLRADERESRYRSVEAAGVQVRVRVVRAELPWGAARLWEFLLDLDLTERVEAHDLPVARGYAAAGGPASCVRTGVAAELALDVRELGSA</sequence>
<reference evidence="1 2" key="1">
    <citation type="submission" date="2024-09" db="EMBL/GenBank/DDBJ databases">
        <title>The Natural Products Discovery Center: Release of the First 8490 Sequenced Strains for Exploring Actinobacteria Biosynthetic Diversity.</title>
        <authorList>
            <person name="Kalkreuter E."/>
            <person name="Kautsar S.A."/>
            <person name="Yang D."/>
            <person name="Bader C.D."/>
            <person name="Teijaro C.N."/>
            <person name="Fluegel L."/>
            <person name="Davis C.M."/>
            <person name="Simpson J.R."/>
            <person name="Lauterbach L."/>
            <person name="Steele A.D."/>
            <person name="Gui C."/>
            <person name="Meng S."/>
            <person name="Li G."/>
            <person name="Viehrig K."/>
            <person name="Ye F."/>
            <person name="Su P."/>
            <person name="Kiefer A.F."/>
            <person name="Nichols A."/>
            <person name="Cepeda A.J."/>
            <person name="Yan W."/>
            <person name="Fan B."/>
            <person name="Jiang Y."/>
            <person name="Adhikari A."/>
            <person name="Zheng C.-J."/>
            <person name="Schuster L."/>
            <person name="Cowan T.M."/>
            <person name="Smanski M.J."/>
            <person name="Chevrette M.G."/>
            <person name="De Carvalho L.P.S."/>
            <person name="Shen B."/>
        </authorList>
    </citation>
    <scope>NUCLEOTIDE SEQUENCE [LARGE SCALE GENOMIC DNA]</scope>
    <source>
        <strain evidence="1 2">NPDC058753</strain>
    </source>
</reference>
<proteinExistence type="predicted"/>
<gene>
    <name evidence="1" type="ORF">ACFW6T_34580</name>
</gene>
<dbReference type="Gene3D" id="3.40.630.30">
    <property type="match status" value="1"/>
</dbReference>
<dbReference type="Proteomes" id="UP001599542">
    <property type="component" value="Unassembled WGS sequence"/>
</dbReference>
<organism evidence="1 2">
    <name type="scientific">Kitasatospora phosalacinea</name>
    <dbReference type="NCBI Taxonomy" id="2065"/>
    <lineage>
        <taxon>Bacteria</taxon>
        <taxon>Bacillati</taxon>
        <taxon>Actinomycetota</taxon>
        <taxon>Actinomycetes</taxon>
        <taxon>Kitasatosporales</taxon>
        <taxon>Streptomycetaceae</taxon>
        <taxon>Kitasatospora</taxon>
    </lineage>
</organism>
<evidence type="ECO:0000313" key="2">
    <source>
        <dbReference type="Proteomes" id="UP001599542"/>
    </source>
</evidence>
<accession>A0ABW6GWE1</accession>